<feature type="region of interest" description="Disordered" evidence="1">
    <location>
        <begin position="56"/>
        <end position="88"/>
    </location>
</feature>
<reference evidence="2" key="1">
    <citation type="journal article" date="2013" name="Genetics">
        <title>The draft genome and transcriptome of Panagrellus redivivus are shaped by the harsh demands of a free-living lifestyle.</title>
        <authorList>
            <person name="Srinivasan J."/>
            <person name="Dillman A.R."/>
            <person name="Macchietto M.G."/>
            <person name="Heikkinen L."/>
            <person name="Lakso M."/>
            <person name="Fracchia K.M."/>
            <person name="Antoshechkin I."/>
            <person name="Mortazavi A."/>
            <person name="Wong G."/>
            <person name="Sternberg P.W."/>
        </authorList>
    </citation>
    <scope>NUCLEOTIDE SEQUENCE [LARGE SCALE GENOMIC DNA]</scope>
    <source>
        <strain evidence="2">MT8872</strain>
    </source>
</reference>
<accession>A0A7E4UQW5</accession>
<organism evidence="2 3">
    <name type="scientific">Panagrellus redivivus</name>
    <name type="common">Microworm</name>
    <dbReference type="NCBI Taxonomy" id="6233"/>
    <lineage>
        <taxon>Eukaryota</taxon>
        <taxon>Metazoa</taxon>
        <taxon>Ecdysozoa</taxon>
        <taxon>Nematoda</taxon>
        <taxon>Chromadorea</taxon>
        <taxon>Rhabditida</taxon>
        <taxon>Tylenchina</taxon>
        <taxon>Panagrolaimomorpha</taxon>
        <taxon>Panagrolaimoidea</taxon>
        <taxon>Panagrolaimidae</taxon>
        <taxon>Panagrellus</taxon>
    </lineage>
</organism>
<protein>
    <submittedName>
        <fullName evidence="3">Major sperm protein</fullName>
    </submittedName>
</protein>
<dbReference type="AlphaFoldDB" id="A0A7E4UQW5"/>
<dbReference type="Proteomes" id="UP000492821">
    <property type="component" value="Unassembled WGS sequence"/>
</dbReference>
<evidence type="ECO:0000256" key="1">
    <source>
        <dbReference type="SAM" id="MobiDB-lite"/>
    </source>
</evidence>
<sequence>MPIAVNTIVVEWPFNFDIPYQQSELARNTETQRFLINEEIDGVNANVKERIGGGWRMKNYEREASKHSRNANSKPLPDAKVNTPPEAPDVKTYTFETCLGNTRSNTKYKPNGAIRMVKECQQVQVSKKRNGNKRGRGFREIKRGFSPFATAKIG</sequence>
<evidence type="ECO:0000313" key="3">
    <source>
        <dbReference type="WBParaSite" id="Pan_g11420.t1"/>
    </source>
</evidence>
<keyword evidence="2" id="KW-1185">Reference proteome</keyword>
<name>A0A7E4UQW5_PANRE</name>
<dbReference type="WBParaSite" id="Pan_g11420.t1">
    <property type="protein sequence ID" value="Pan_g11420.t1"/>
    <property type="gene ID" value="Pan_g11420"/>
</dbReference>
<reference evidence="3" key="2">
    <citation type="submission" date="2020-10" db="UniProtKB">
        <authorList>
            <consortium name="WormBaseParasite"/>
        </authorList>
    </citation>
    <scope>IDENTIFICATION</scope>
</reference>
<evidence type="ECO:0000313" key="2">
    <source>
        <dbReference type="Proteomes" id="UP000492821"/>
    </source>
</evidence>
<proteinExistence type="predicted"/>